<sequence length="79" mass="8156">MAMTNASGMGSLGMLKIVDVLGIQPNQARAAAVAVNVEAPQHVSVALVAWSMESVSFDDSPIEFLADGAATHSARDNSK</sequence>
<accession>A0A9P6NJN1</accession>
<dbReference type="EMBL" id="MU167288">
    <property type="protein sequence ID" value="KAG0144785.1"/>
    <property type="molecule type" value="Genomic_DNA"/>
</dbReference>
<evidence type="ECO:0000313" key="2">
    <source>
        <dbReference type="Proteomes" id="UP000886653"/>
    </source>
</evidence>
<name>A0A9P6NJN1_9BASI</name>
<reference evidence="1" key="1">
    <citation type="submission" date="2013-11" db="EMBL/GenBank/DDBJ databases">
        <title>Genome sequence of the fusiform rust pathogen reveals effectors for host alternation and coevolution with pine.</title>
        <authorList>
            <consortium name="DOE Joint Genome Institute"/>
            <person name="Smith K."/>
            <person name="Pendleton A."/>
            <person name="Kubisiak T."/>
            <person name="Anderson C."/>
            <person name="Salamov A."/>
            <person name="Aerts A."/>
            <person name="Riley R."/>
            <person name="Clum A."/>
            <person name="Lindquist E."/>
            <person name="Ence D."/>
            <person name="Campbell M."/>
            <person name="Kronenberg Z."/>
            <person name="Feau N."/>
            <person name="Dhillon B."/>
            <person name="Hamelin R."/>
            <person name="Burleigh J."/>
            <person name="Smith J."/>
            <person name="Yandell M."/>
            <person name="Nelson C."/>
            <person name="Grigoriev I."/>
            <person name="Davis J."/>
        </authorList>
    </citation>
    <scope>NUCLEOTIDE SEQUENCE</scope>
    <source>
        <strain evidence="1">G11</strain>
    </source>
</reference>
<dbReference type="Proteomes" id="UP000886653">
    <property type="component" value="Unassembled WGS sequence"/>
</dbReference>
<dbReference type="AlphaFoldDB" id="A0A9P6NJN1"/>
<gene>
    <name evidence="1" type="ORF">CROQUDRAFT_94573</name>
</gene>
<proteinExistence type="predicted"/>
<evidence type="ECO:0000313" key="1">
    <source>
        <dbReference type="EMBL" id="KAG0144785.1"/>
    </source>
</evidence>
<organism evidence="1 2">
    <name type="scientific">Cronartium quercuum f. sp. fusiforme G11</name>
    <dbReference type="NCBI Taxonomy" id="708437"/>
    <lineage>
        <taxon>Eukaryota</taxon>
        <taxon>Fungi</taxon>
        <taxon>Dikarya</taxon>
        <taxon>Basidiomycota</taxon>
        <taxon>Pucciniomycotina</taxon>
        <taxon>Pucciniomycetes</taxon>
        <taxon>Pucciniales</taxon>
        <taxon>Coleosporiaceae</taxon>
        <taxon>Cronartium</taxon>
    </lineage>
</organism>
<protein>
    <submittedName>
        <fullName evidence="1">Uncharacterized protein</fullName>
    </submittedName>
</protein>
<keyword evidence="2" id="KW-1185">Reference proteome</keyword>
<comment type="caution">
    <text evidence="1">The sequence shown here is derived from an EMBL/GenBank/DDBJ whole genome shotgun (WGS) entry which is preliminary data.</text>
</comment>